<evidence type="ECO:0000313" key="1">
    <source>
        <dbReference type="Proteomes" id="UP000887579"/>
    </source>
</evidence>
<accession>A0AC34G7W8</accession>
<organism evidence="1 2">
    <name type="scientific">Panagrolaimus sp. ES5</name>
    <dbReference type="NCBI Taxonomy" id="591445"/>
    <lineage>
        <taxon>Eukaryota</taxon>
        <taxon>Metazoa</taxon>
        <taxon>Ecdysozoa</taxon>
        <taxon>Nematoda</taxon>
        <taxon>Chromadorea</taxon>
        <taxon>Rhabditida</taxon>
        <taxon>Tylenchina</taxon>
        <taxon>Panagrolaimomorpha</taxon>
        <taxon>Panagrolaimoidea</taxon>
        <taxon>Panagrolaimidae</taxon>
        <taxon>Panagrolaimus</taxon>
    </lineage>
</organism>
<dbReference type="Proteomes" id="UP000887579">
    <property type="component" value="Unplaced"/>
</dbReference>
<protein>
    <submittedName>
        <fullName evidence="2">Tetratricopeptide repeat protein 1</fullName>
    </submittedName>
</protein>
<name>A0AC34G7W8_9BILA</name>
<dbReference type="WBParaSite" id="ES5_v2.g25730.t1">
    <property type="protein sequence ID" value="ES5_v2.g25730.t1"/>
    <property type="gene ID" value="ES5_v2.g25730"/>
</dbReference>
<proteinExistence type="predicted"/>
<evidence type="ECO:0000313" key="2">
    <source>
        <dbReference type="WBParaSite" id="ES5_v2.g25730.t1"/>
    </source>
</evidence>
<reference evidence="2" key="1">
    <citation type="submission" date="2022-11" db="UniProtKB">
        <authorList>
            <consortium name="WormBaseParasite"/>
        </authorList>
    </citation>
    <scope>IDENTIFICATION</scope>
</reference>
<sequence>MDELPGEQGGDMLEIIDPAKEQRTDDLEKDELPKEENIVEMDELSEEEKAEILERCEKYKVDGNEHFGNGRWKEAEDCYSLAIESSTTLPSFNAQRAIYYSNRAAARIKLELWDVAIEDYCNKAEELGTPNNKPLERRAYARLNSNDDKHLDGALEDYKKLIVEKPNHKPYLEAKALLDKKIAERNEKLKDEMFSTLKNLGNMCLRPFGLSTESFELVQNAEGGYSVNMKK</sequence>